<dbReference type="GO" id="GO:0006412">
    <property type="term" value="P:translation"/>
    <property type="evidence" value="ECO:0007669"/>
    <property type="project" value="InterPro"/>
</dbReference>
<dbReference type="EMBL" id="KF900602">
    <property type="protein sequence ID" value="AIF00787.1"/>
    <property type="molecule type" value="Genomic_DNA"/>
</dbReference>
<dbReference type="GO" id="GO:0005840">
    <property type="term" value="C:ribosome"/>
    <property type="evidence" value="ECO:0007669"/>
    <property type="project" value="UniProtKB-KW"/>
</dbReference>
<comment type="similarity">
    <text evidence="1">Belongs to the eukaryotic ribosomal protein eL8 family.</text>
</comment>
<keyword evidence="7" id="KW-0687">Ribonucleoprotein</keyword>
<dbReference type="InterPro" id="IPR004038">
    <property type="entry name" value="Ribosomal_eL8/eL30/eS12/Gad45"/>
</dbReference>
<dbReference type="SUPFAM" id="SSF55315">
    <property type="entry name" value="L30e-like"/>
    <property type="match status" value="1"/>
</dbReference>
<keyword evidence="2" id="KW-0963">Cytoplasm</keyword>
<keyword evidence="5" id="KW-0694">RNA-binding</keyword>
<dbReference type="InterPro" id="IPR050257">
    <property type="entry name" value="eL8/uL1-like"/>
</dbReference>
<evidence type="ECO:0000259" key="10">
    <source>
        <dbReference type="Pfam" id="PF01248"/>
    </source>
</evidence>
<dbReference type="GO" id="GO:0019843">
    <property type="term" value="F:rRNA binding"/>
    <property type="evidence" value="ECO:0007669"/>
    <property type="project" value="UniProtKB-KW"/>
</dbReference>
<gene>
    <name evidence="11" type="primary">RP-L7Ae</name>
    <name evidence="11" type="synonym">RPL7A</name>
</gene>
<dbReference type="InterPro" id="IPR018492">
    <property type="entry name" value="Ribosomal_eL8/Nhp2"/>
</dbReference>
<keyword evidence="3" id="KW-0819">tRNA processing</keyword>
<dbReference type="InterPro" id="IPR029064">
    <property type="entry name" value="Ribosomal_eL30-like_sf"/>
</dbReference>
<accession>A0A075GFK6</accession>
<evidence type="ECO:0000313" key="11">
    <source>
        <dbReference type="EMBL" id="AIF00787.1"/>
    </source>
</evidence>
<name>A0A075GFK6_9EURY</name>
<dbReference type="InterPro" id="IPR022481">
    <property type="entry name" value="Ribosomal_eL8_arc"/>
</dbReference>
<dbReference type="AlphaFoldDB" id="A0A075GFK6"/>
<reference evidence="11" key="1">
    <citation type="journal article" date="2014" name="Genome Biol. Evol.">
        <title>Pangenome evidence for extensive interdomain horizontal transfer affecting lineage core and shell genes in uncultured planktonic thaumarchaeota and euryarchaeota.</title>
        <authorList>
            <person name="Deschamps P."/>
            <person name="Zivanovic Y."/>
            <person name="Moreira D."/>
            <person name="Rodriguez-Valera F."/>
            <person name="Lopez-Garcia P."/>
        </authorList>
    </citation>
    <scope>NUCLEOTIDE SEQUENCE</scope>
</reference>
<keyword evidence="6 11" id="KW-0689">Ribosomal protein</keyword>
<evidence type="ECO:0000256" key="8">
    <source>
        <dbReference type="ARBA" id="ARBA00035441"/>
    </source>
</evidence>
<evidence type="ECO:0000256" key="4">
    <source>
        <dbReference type="ARBA" id="ARBA00022730"/>
    </source>
</evidence>
<evidence type="ECO:0000256" key="9">
    <source>
        <dbReference type="NCBIfam" id="TIGR03677"/>
    </source>
</evidence>
<evidence type="ECO:0000256" key="5">
    <source>
        <dbReference type="ARBA" id="ARBA00022884"/>
    </source>
</evidence>
<dbReference type="GO" id="GO:0008033">
    <property type="term" value="P:tRNA processing"/>
    <property type="evidence" value="ECO:0007669"/>
    <property type="project" value="UniProtKB-KW"/>
</dbReference>
<dbReference type="NCBIfam" id="TIGR03677">
    <property type="entry name" value="eL8_ribo"/>
    <property type="match status" value="1"/>
</dbReference>
<dbReference type="GO" id="GO:0003735">
    <property type="term" value="F:structural constituent of ribosome"/>
    <property type="evidence" value="ECO:0007669"/>
    <property type="project" value="InterPro"/>
</dbReference>
<keyword evidence="4" id="KW-0699">rRNA-binding</keyword>
<evidence type="ECO:0000256" key="1">
    <source>
        <dbReference type="ARBA" id="ARBA00007337"/>
    </source>
</evidence>
<evidence type="ECO:0000256" key="7">
    <source>
        <dbReference type="ARBA" id="ARBA00023274"/>
    </source>
</evidence>
<dbReference type="PRINTS" id="PR00884">
    <property type="entry name" value="RIBOSOMALHS6"/>
</dbReference>
<dbReference type="Gene3D" id="3.30.1330.30">
    <property type="match status" value="1"/>
</dbReference>
<dbReference type="GO" id="GO:1990904">
    <property type="term" value="C:ribonucleoprotein complex"/>
    <property type="evidence" value="ECO:0007669"/>
    <property type="project" value="UniProtKB-KW"/>
</dbReference>
<dbReference type="PANTHER" id="PTHR23105">
    <property type="entry name" value="RIBOSOMAL PROTEIN L7AE FAMILY MEMBER"/>
    <property type="match status" value="1"/>
</dbReference>
<dbReference type="PRINTS" id="PR00881">
    <property type="entry name" value="L7ARS6FAMILY"/>
</dbReference>
<sequence length="111" mass="11685">MAELSKEIIDAVFEAVETAKSNGKIRKGVNEVTKAIERGEAKLVVIAQDISPAEITMHLPLLSEEKGIKCVTVAKKEELGAAAGLGVSTAAVAIVKEGDAKDMIKKIVSQL</sequence>
<proteinExistence type="inferred from homology"/>
<evidence type="ECO:0000256" key="3">
    <source>
        <dbReference type="ARBA" id="ARBA00022694"/>
    </source>
</evidence>
<evidence type="ECO:0000256" key="2">
    <source>
        <dbReference type="ARBA" id="ARBA00022490"/>
    </source>
</evidence>
<protein>
    <recommendedName>
        <fullName evidence="8 9">50S ribosomal protein L7Ae</fullName>
    </recommendedName>
</protein>
<organism evidence="11">
    <name type="scientific">uncultured marine group II/III euryarchaeote KM3_139_C07</name>
    <dbReference type="NCBI Taxonomy" id="1457870"/>
    <lineage>
        <taxon>Archaea</taxon>
        <taxon>Methanobacteriati</taxon>
        <taxon>Methanobacteriota</taxon>
        <taxon>environmental samples</taxon>
    </lineage>
</organism>
<feature type="domain" description="Ribosomal protein eL8/eL30/eS12/Gadd45" evidence="10">
    <location>
        <begin position="11"/>
        <end position="103"/>
    </location>
</feature>
<dbReference type="Pfam" id="PF01248">
    <property type="entry name" value="Ribosomal_L7Ae"/>
    <property type="match status" value="1"/>
</dbReference>
<evidence type="ECO:0000256" key="6">
    <source>
        <dbReference type="ARBA" id="ARBA00022980"/>
    </source>
</evidence>